<dbReference type="InterPro" id="IPR040024">
    <property type="entry name" value="PPP1R21"/>
</dbReference>
<dbReference type="Proteomes" id="UP001152797">
    <property type="component" value="Unassembled WGS sequence"/>
</dbReference>
<evidence type="ECO:0000313" key="4">
    <source>
        <dbReference type="EMBL" id="CAL1138166.1"/>
    </source>
</evidence>
<sequence length="487" mass="55336">MAEDAERVQKLKEKYNQLKQANATLKKGFLDKQEECNRLEEQIKEKETTIRQQLEEIDRLQYQNGRMTKQVSTLTAQVEEQKKTHTQSTWSMGGLISGKQQQEAIQKAESDLAVLRDELMMKIQENEELHMRVFEAQKQHNEEAERLRDTEATRGRDLERYSAQLKASKEEVERLGIDNKKMVERLGTLDHQLSASAQLSESLRQQLDRERCEAQNVKAALQRRFARWVPFDWAQHDLWTGFSFSSQRGRMAKQRHQALQDLYSAVQQACRHCCGALQTWPNALIGGGDEESASRLRIRGKVADVAQELSSCIQQVPMMAEMLGSHGLVLQDAARQELRRRSNDLLVIHRRWVLYQSLLLHDWQSTAGRSSQEEALAQSFVDCLWRLHRCVRSLVSHLRVATLLPDLSTGNTSAAHFALARRKLGRKGGASGAETKPPGLQAAQRLSLVQRSLADVSHCWKALGRCLSSWAAASAGSTVRSQCFKVT</sequence>
<feature type="domain" description="Protein phosphatase 1 regulatory subunit 21 N-terminal" evidence="2">
    <location>
        <begin position="9"/>
        <end position="119"/>
    </location>
</feature>
<dbReference type="SMART" id="SM01254">
    <property type="entry name" value="KLRAQ"/>
    <property type="match status" value="1"/>
</dbReference>
<evidence type="ECO:0000259" key="2">
    <source>
        <dbReference type="SMART" id="SM01254"/>
    </source>
</evidence>
<organism evidence="3">
    <name type="scientific">Cladocopium goreaui</name>
    <dbReference type="NCBI Taxonomy" id="2562237"/>
    <lineage>
        <taxon>Eukaryota</taxon>
        <taxon>Sar</taxon>
        <taxon>Alveolata</taxon>
        <taxon>Dinophyceae</taxon>
        <taxon>Suessiales</taxon>
        <taxon>Symbiodiniaceae</taxon>
        <taxon>Cladocopium</taxon>
    </lineage>
</organism>
<accession>A0A9P1C6P7</accession>
<evidence type="ECO:0000313" key="3">
    <source>
        <dbReference type="EMBL" id="CAI3984791.1"/>
    </source>
</evidence>
<evidence type="ECO:0000313" key="5">
    <source>
        <dbReference type="EMBL" id="CAL4772103.1"/>
    </source>
</evidence>
<dbReference type="InterPro" id="IPR019343">
    <property type="entry name" value="PPP1R21_N"/>
</dbReference>
<comment type="caution">
    <text evidence="3">The sequence shown here is derived from an EMBL/GenBank/DDBJ whole genome shotgun (WGS) entry which is preliminary data.</text>
</comment>
<dbReference type="AlphaFoldDB" id="A0A9P1C6P7"/>
<dbReference type="PANTHER" id="PTHR21448:SF0">
    <property type="entry name" value="PROTEIN PHOSPHATASE 1 REGULATORY SUBUNIT 21"/>
    <property type="match status" value="1"/>
</dbReference>
<reference evidence="4" key="2">
    <citation type="submission" date="2024-04" db="EMBL/GenBank/DDBJ databases">
        <authorList>
            <person name="Chen Y."/>
            <person name="Shah S."/>
            <person name="Dougan E. K."/>
            <person name="Thang M."/>
            <person name="Chan C."/>
        </authorList>
    </citation>
    <scope>NUCLEOTIDE SEQUENCE [LARGE SCALE GENOMIC DNA]</scope>
</reference>
<evidence type="ECO:0000256" key="1">
    <source>
        <dbReference type="SAM" id="Coils"/>
    </source>
</evidence>
<name>A0A9P1C6P7_9DINO</name>
<dbReference type="PANTHER" id="PTHR21448">
    <property type="entry name" value="SMOOTH MUSCLE MYOSIN HEAVY CHAIN-RELATED"/>
    <property type="match status" value="1"/>
</dbReference>
<keyword evidence="1" id="KW-0175">Coiled coil</keyword>
<gene>
    <name evidence="3" type="ORF">C1SCF055_LOCUS12303</name>
</gene>
<dbReference type="EMBL" id="CAMXCT030000918">
    <property type="protein sequence ID" value="CAL4772103.1"/>
    <property type="molecule type" value="Genomic_DNA"/>
</dbReference>
<dbReference type="EMBL" id="CAMXCT020000918">
    <property type="protein sequence ID" value="CAL1138166.1"/>
    <property type="molecule type" value="Genomic_DNA"/>
</dbReference>
<dbReference type="EMBL" id="CAMXCT010000918">
    <property type="protein sequence ID" value="CAI3984791.1"/>
    <property type="molecule type" value="Genomic_DNA"/>
</dbReference>
<evidence type="ECO:0000313" key="6">
    <source>
        <dbReference type="Proteomes" id="UP001152797"/>
    </source>
</evidence>
<dbReference type="GO" id="GO:0016020">
    <property type="term" value="C:membrane"/>
    <property type="evidence" value="ECO:0007669"/>
    <property type="project" value="TreeGrafter"/>
</dbReference>
<protein>
    <submittedName>
        <fullName evidence="5">Protein phosphatase 1 regulatory subunit 21 (Coiled-coil domain-containing protein 128) (KLRAQ motif-containing protein 1)</fullName>
    </submittedName>
</protein>
<proteinExistence type="predicted"/>
<dbReference type="Pfam" id="PF10205">
    <property type="entry name" value="KLRAQ"/>
    <property type="match status" value="1"/>
</dbReference>
<dbReference type="GO" id="GO:0005769">
    <property type="term" value="C:early endosome"/>
    <property type="evidence" value="ECO:0007669"/>
    <property type="project" value="TreeGrafter"/>
</dbReference>
<keyword evidence="6" id="KW-1185">Reference proteome</keyword>
<feature type="coiled-coil region" evidence="1">
    <location>
        <begin position="158"/>
        <end position="220"/>
    </location>
</feature>
<feature type="coiled-coil region" evidence="1">
    <location>
        <begin position="1"/>
        <end position="63"/>
    </location>
</feature>
<feature type="coiled-coil region" evidence="1">
    <location>
        <begin position="98"/>
        <end position="125"/>
    </location>
</feature>
<dbReference type="OrthoDB" id="442203at2759"/>
<reference evidence="3" key="1">
    <citation type="submission" date="2022-10" db="EMBL/GenBank/DDBJ databases">
        <authorList>
            <person name="Chen Y."/>
            <person name="Dougan E. K."/>
            <person name="Chan C."/>
            <person name="Rhodes N."/>
            <person name="Thang M."/>
        </authorList>
    </citation>
    <scope>NUCLEOTIDE SEQUENCE</scope>
</reference>